<organism evidence="3 4">
    <name type="scientific">Patiria miniata</name>
    <name type="common">Bat star</name>
    <name type="synonym">Asterina miniata</name>
    <dbReference type="NCBI Taxonomy" id="46514"/>
    <lineage>
        <taxon>Eukaryota</taxon>
        <taxon>Metazoa</taxon>
        <taxon>Echinodermata</taxon>
        <taxon>Eleutherozoa</taxon>
        <taxon>Asterozoa</taxon>
        <taxon>Asteroidea</taxon>
        <taxon>Valvatacea</taxon>
        <taxon>Valvatida</taxon>
        <taxon>Asterinidae</taxon>
        <taxon>Patiria</taxon>
    </lineage>
</organism>
<evidence type="ECO:0000313" key="3">
    <source>
        <dbReference type="EnsemblMetazoa" id="XP_038052883.1"/>
    </source>
</evidence>
<name>A0A913ZM57_PATMI</name>
<dbReference type="Pfam" id="PF04749">
    <property type="entry name" value="PLAC8"/>
    <property type="match status" value="1"/>
</dbReference>
<dbReference type="GeneID" id="119725530"/>
<evidence type="ECO:0000256" key="2">
    <source>
        <dbReference type="SAM" id="MobiDB-lite"/>
    </source>
</evidence>
<dbReference type="AlphaFoldDB" id="A0A913ZM57"/>
<dbReference type="EnsemblMetazoa" id="XM_038196955.1">
    <property type="protein sequence ID" value="XP_038052883.1"/>
    <property type="gene ID" value="LOC119725530"/>
</dbReference>
<evidence type="ECO:0000313" key="4">
    <source>
        <dbReference type="Proteomes" id="UP000887568"/>
    </source>
</evidence>
<dbReference type="RefSeq" id="XP_038052883.1">
    <property type="nucleotide sequence ID" value="XM_038196955.1"/>
</dbReference>
<dbReference type="InterPro" id="IPR006461">
    <property type="entry name" value="PLAC_motif_containing"/>
</dbReference>
<sequence length="191" mass="20635">MEPMVTNQPNQSKLEPIGGTDNPLHVPMQPIPSPHSVVPNQPMQPIPSPYSVVPNQPMQPIPSPYSVVTNQPTTTTTIIQLAQGNFRYPRGAPRDWSTPLCGCCESCCGCLCACFCFPCYECYVASKMGESCCTPCCLANATVVMRAYVRGRHNIQGSLAGDGCTTCCCPMCVLCQISREVDNIREGRAAP</sequence>
<dbReference type="Proteomes" id="UP000887568">
    <property type="component" value="Unplaced"/>
</dbReference>
<feature type="compositionally biased region" description="Polar residues" evidence="2">
    <location>
        <begin position="1"/>
        <end position="13"/>
    </location>
</feature>
<feature type="region of interest" description="Disordered" evidence="2">
    <location>
        <begin position="1"/>
        <end position="21"/>
    </location>
</feature>
<dbReference type="OMA" id="PCCLANA"/>
<proteinExistence type="inferred from homology"/>
<accession>A0A913ZM57</accession>
<dbReference type="PANTHER" id="PTHR15907">
    <property type="entry name" value="DUF614 FAMILY PROTEIN-RELATED"/>
    <property type="match status" value="1"/>
</dbReference>
<keyword evidence="4" id="KW-1185">Reference proteome</keyword>
<comment type="similarity">
    <text evidence="1">Belongs to the cornifelin family.</text>
</comment>
<dbReference type="OrthoDB" id="1045822at2759"/>
<dbReference type="NCBIfam" id="TIGR01571">
    <property type="entry name" value="A_thal_Cys_rich"/>
    <property type="match status" value="1"/>
</dbReference>
<protein>
    <recommendedName>
        <fullName evidence="5">Cornifelin</fullName>
    </recommendedName>
</protein>
<evidence type="ECO:0000256" key="1">
    <source>
        <dbReference type="ARBA" id="ARBA00009024"/>
    </source>
</evidence>
<evidence type="ECO:0008006" key="5">
    <source>
        <dbReference type="Google" id="ProtNLM"/>
    </source>
</evidence>
<reference evidence="3" key="1">
    <citation type="submission" date="2022-11" db="UniProtKB">
        <authorList>
            <consortium name="EnsemblMetazoa"/>
        </authorList>
    </citation>
    <scope>IDENTIFICATION</scope>
</reference>